<dbReference type="GO" id="GO:0000184">
    <property type="term" value="P:nuclear-transcribed mRNA catabolic process, nonsense-mediated decay"/>
    <property type="evidence" value="ECO:0007669"/>
    <property type="project" value="InterPro"/>
</dbReference>
<evidence type="ECO:0000256" key="2">
    <source>
        <dbReference type="ARBA" id="ARBA00022490"/>
    </source>
</evidence>
<dbReference type="OrthoDB" id="27832at2759"/>
<dbReference type="RefSeq" id="XP_007738536.1">
    <property type="nucleotide sequence ID" value="XM_007740346.1"/>
</dbReference>
<feature type="region of interest" description="Disordered" evidence="3">
    <location>
        <begin position="1098"/>
        <end position="1198"/>
    </location>
</feature>
<keyword evidence="6" id="KW-1185">Reference proteome</keyword>
<dbReference type="InterPro" id="IPR007193">
    <property type="entry name" value="Upf2/Nmd2_C"/>
</dbReference>
<feature type="domain" description="MIF4G" evidence="4">
    <location>
        <begin position="672"/>
        <end position="880"/>
    </location>
</feature>
<gene>
    <name evidence="5" type="ORF">A1O3_10256</name>
</gene>
<comment type="subcellular location">
    <subcellularLocation>
        <location evidence="1">Cytoplasm</location>
    </subcellularLocation>
</comment>
<dbReference type="InterPro" id="IPR003890">
    <property type="entry name" value="MIF4G-like_typ-3"/>
</dbReference>
<dbReference type="Proteomes" id="UP000019478">
    <property type="component" value="Unassembled WGS sequence"/>
</dbReference>
<dbReference type="Gene3D" id="1.25.40.180">
    <property type="match status" value="3"/>
</dbReference>
<dbReference type="GeneID" id="19174336"/>
<feature type="region of interest" description="Disordered" evidence="3">
    <location>
        <begin position="420"/>
        <end position="459"/>
    </location>
</feature>
<dbReference type="FunFam" id="1.25.40.180:FF:000047">
    <property type="entry name" value="Nonsense-mediated mRNA decay factor (Upf2)"/>
    <property type="match status" value="1"/>
</dbReference>
<dbReference type="Gene3D" id="4.10.80.160">
    <property type="match status" value="1"/>
</dbReference>
<feature type="region of interest" description="Disordered" evidence="3">
    <location>
        <begin position="905"/>
        <end position="972"/>
    </location>
</feature>
<dbReference type="SUPFAM" id="SSF48371">
    <property type="entry name" value="ARM repeat"/>
    <property type="match status" value="2"/>
</dbReference>
<evidence type="ECO:0000313" key="6">
    <source>
        <dbReference type="Proteomes" id="UP000019478"/>
    </source>
</evidence>
<proteinExistence type="predicted"/>
<sequence>MDRKRKRELRDLNLRVWAGAKDVYDVATSLDSSLKKNTAFIKRLRTGLSSTAQDTFLSEVRTLSLQKYLSEIISATAEGLSKLKTASEIATAVEVVSALHQRFGPAEFTKQLAWLLGKGLTPPDKAQVKLWSLEVREREEKERLSRHRILLRVVTEFWICGILRSLDDVDRPDESLSRGKDVPLQAEFKPKPAANGTRPDAHIEHEPFPLEVLKELLGHDPEHANLSLAVLFVKNFAWDVLGLKPPSEEARKPVDAEGNAAETTGQGVVSSDLSEEDQPIMSQSIRQRFVNVFERYLASVKSHVVRNQKLLSNQSRRNAEAYVKSGEIFEDRQANYEKQLKAQEKLVTGAQILCDVLGQEMPDLAEKENAETTAAGSVGMIKTGDYLKGSGDGAGIWEDEEERRFYENLMDLKGRVPSILLEDSKKKPEADERPDSSGVATESELGKHSEADDQSTTIANKTVGAQVDALLLRLPELQSKDAVDQVALDFCFLNSKASRNRLTKSLQEVPKGRTDLLPLYARLATTLGQYMPDIVQGLVGHLDEEFRSLQRRKSKDFLGQVRMANIRYLAELTKFGSVPEHVIFHCFKVSLDDFSRMNVEIIAHLLENCGRYLLRSPETAPRMASFLETLNRKKSAQHMGAQERMLIENALYYVDPPQRAAIQQKERTPMELFVRQLVYVDLIKRNYLKVLKTIRKLHWEEREVVEILEKIFSKPGKVKFSNVHLMAVLLQALFRYHQDFAIGVIDNVLEQITLGLEQNDFKFNQRRVAEVKYLGELYNYKMIDSTVIFDTLYRIVTFGHEGGTPQPDNYTPFDPPDDFFRIRLVCTVLDTCGVCFDRGISQKKLDFFLTFFQYYLLTKDPLPMDIDFMVQDTYSLVRPNWKLVSDLSEAARLFAEAVNANYKQGTDKSVEQAEDNEESGSEDGEVDAELEAEMAQSSDEEGEAGAAEDSGEEKEDVDSEEEEQIVVLRQEEQIDPEAEAEFDRAFEKMMAESLDSRKFERKAQFDVPLPIRKLQRVAVETNDEEAPAEVRPEPNTMAFSLMTKKGNRQQASIPLIFTKTIELPSDSSFAISMKSQQAAEREEQQRIKNLVLNYDLRDDQHDGIPNGFPSGPVMQPPLERNPNTKGLNVKPGPDHFNPPLSRAERAGRNTARARRLNLKDVDWYDTNNATRSGGVGGNENNSFRTPPDKRSHLSKKPG</sequence>
<dbReference type="SMART" id="SM00543">
    <property type="entry name" value="MIF4G"/>
    <property type="match status" value="2"/>
</dbReference>
<dbReference type="Pfam" id="PF04050">
    <property type="entry name" value="Upf2"/>
    <property type="match status" value="1"/>
</dbReference>
<dbReference type="STRING" id="1182542.W9XA44"/>
<dbReference type="EMBL" id="AMGY01000011">
    <property type="protein sequence ID" value="EXJ77098.1"/>
    <property type="molecule type" value="Genomic_DNA"/>
</dbReference>
<feature type="compositionally biased region" description="Basic and acidic residues" evidence="3">
    <location>
        <begin position="422"/>
        <end position="435"/>
    </location>
</feature>
<feature type="domain" description="MIF4G" evidence="4">
    <location>
        <begin position="467"/>
        <end position="657"/>
    </location>
</feature>
<dbReference type="Pfam" id="PF02854">
    <property type="entry name" value="MIF4G"/>
    <property type="match status" value="2"/>
</dbReference>
<feature type="compositionally biased region" description="Acidic residues" evidence="3">
    <location>
        <begin position="949"/>
        <end position="964"/>
    </location>
</feature>
<evidence type="ECO:0000259" key="4">
    <source>
        <dbReference type="SMART" id="SM00543"/>
    </source>
</evidence>
<feature type="compositionally biased region" description="Acidic residues" evidence="3">
    <location>
        <begin position="912"/>
        <end position="943"/>
    </location>
</feature>
<organism evidence="5 6">
    <name type="scientific">Capronia epimyces CBS 606.96</name>
    <dbReference type="NCBI Taxonomy" id="1182542"/>
    <lineage>
        <taxon>Eukaryota</taxon>
        <taxon>Fungi</taxon>
        <taxon>Dikarya</taxon>
        <taxon>Ascomycota</taxon>
        <taxon>Pezizomycotina</taxon>
        <taxon>Eurotiomycetes</taxon>
        <taxon>Chaetothyriomycetidae</taxon>
        <taxon>Chaetothyriales</taxon>
        <taxon>Herpotrichiellaceae</taxon>
        <taxon>Capronia</taxon>
    </lineage>
</organism>
<evidence type="ECO:0000256" key="3">
    <source>
        <dbReference type="SAM" id="MobiDB-lite"/>
    </source>
</evidence>
<accession>W9XA44</accession>
<dbReference type="eggNOG" id="KOG2051">
    <property type="taxonomic scope" value="Eukaryota"/>
</dbReference>
<dbReference type="AlphaFoldDB" id="W9XA44"/>
<evidence type="ECO:0000256" key="1">
    <source>
        <dbReference type="ARBA" id="ARBA00004496"/>
    </source>
</evidence>
<dbReference type="HOGENOM" id="CLU_002633_1_1_1"/>
<dbReference type="InterPro" id="IPR016024">
    <property type="entry name" value="ARM-type_fold"/>
</dbReference>
<dbReference type="GO" id="GO:0035145">
    <property type="term" value="C:exon-exon junction complex"/>
    <property type="evidence" value="ECO:0007669"/>
    <property type="project" value="TreeGrafter"/>
</dbReference>
<dbReference type="InterPro" id="IPR039762">
    <property type="entry name" value="Nmd2/UPF2"/>
</dbReference>
<dbReference type="FunFam" id="1.25.40.180:FF:000037">
    <property type="entry name" value="Nonsense-mediated mRNA decay factor (Upf2)"/>
    <property type="match status" value="1"/>
</dbReference>
<dbReference type="PANTHER" id="PTHR12839:SF7">
    <property type="entry name" value="REGULATOR OF NONSENSE TRANSCRIPTS 2"/>
    <property type="match status" value="1"/>
</dbReference>
<feature type="compositionally biased region" description="Polar residues" evidence="3">
    <location>
        <begin position="261"/>
        <end position="272"/>
    </location>
</feature>
<dbReference type="FunFam" id="1.25.40.180:FF:000052">
    <property type="entry name" value="Nonsense-mediated mRNA decay factor"/>
    <property type="match status" value="1"/>
</dbReference>
<dbReference type="PANTHER" id="PTHR12839">
    <property type="entry name" value="NONSENSE-MEDIATED MRNA DECAY PROTEIN 2 UP-FRAMESHIFT SUPPRESSOR 2"/>
    <property type="match status" value="1"/>
</dbReference>
<protein>
    <recommendedName>
        <fullName evidence="4">MIF4G domain-containing protein</fullName>
    </recommendedName>
</protein>
<comment type="caution">
    <text evidence="5">The sequence shown here is derived from an EMBL/GenBank/DDBJ whole genome shotgun (WGS) entry which is preliminary data.</text>
</comment>
<keyword evidence="2" id="KW-0963">Cytoplasm</keyword>
<reference evidence="5 6" key="1">
    <citation type="submission" date="2013-03" db="EMBL/GenBank/DDBJ databases">
        <title>The Genome Sequence of Capronia epimyces CBS 606.96.</title>
        <authorList>
            <consortium name="The Broad Institute Genomics Platform"/>
            <person name="Cuomo C."/>
            <person name="de Hoog S."/>
            <person name="Gorbushina A."/>
            <person name="Walker B."/>
            <person name="Young S.K."/>
            <person name="Zeng Q."/>
            <person name="Gargeya S."/>
            <person name="Fitzgerald M."/>
            <person name="Haas B."/>
            <person name="Abouelleil A."/>
            <person name="Allen A.W."/>
            <person name="Alvarado L."/>
            <person name="Arachchi H.M."/>
            <person name="Berlin A.M."/>
            <person name="Chapman S.B."/>
            <person name="Gainer-Dewar J."/>
            <person name="Goldberg J."/>
            <person name="Griggs A."/>
            <person name="Gujja S."/>
            <person name="Hansen M."/>
            <person name="Howarth C."/>
            <person name="Imamovic A."/>
            <person name="Ireland A."/>
            <person name="Larimer J."/>
            <person name="McCowan C."/>
            <person name="Murphy C."/>
            <person name="Pearson M."/>
            <person name="Poon T.W."/>
            <person name="Priest M."/>
            <person name="Roberts A."/>
            <person name="Saif S."/>
            <person name="Shea T."/>
            <person name="Sisk P."/>
            <person name="Sykes S."/>
            <person name="Wortman J."/>
            <person name="Nusbaum C."/>
            <person name="Birren B."/>
        </authorList>
    </citation>
    <scope>NUCLEOTIDE SEQUENCE [LARGE SCALE GENOMIC DNA]</scope>
    <source>
        <strain evidence="5 6">CBS 606.96</strain>
    </source>
</reference>
<evidence type="ECO:0000313" key="5">
    <source>
        <dbReference type="EMBL" id="EXJ77098.1"/>
    </source>
</evidence>
<feature type="region of interest" description="Disordered" evidence="3">
    <location>
        <begin position="247"/>
        <end position="275"/>
    </location>
</feature>
<dbReference type="GO" id="GO:0005737">
    <property type="term" value="C:cytoplasm"/>
    <property type="evidence" value="ECO:0007669"/>
    <property type="project" value="UniProtKB-SubCell"/>
</dbReference>
<name>W9XA44_9EURO</name>
<dbReference type="GO" id="GO:0003723">
    <property type="term" value="F:RNA binding"/>
    <property type="evidence" value="ECO:0007669"/>
    <property type="project" value="InterPro"/>
</dbReference>